<accession>A0A5D0U5N2</accession>
<feature type="transmembrane region" description="Helical" evidence="6">
    <location>
        <begin position="91"/>
        <end position="110"/>
    </location>
</feature>
<dbReference type="PANTHER" id="PTHR30482">
    <property type="entry name" value="HIGH-AFFINITY BRANCHED-CHAIN AMINO ACID TRANSPORT SYSTEM PERMEASE"/>
    <property type="match status" value="1"/>
</dbReference>
<keyword evidence="5 6" id="KW-0472">Membrane</keyword>
<feature type="transmembrane region" description="Helical" evidence="6">
    <location>
        <begin position="228"/>
        <end position="250"/>
    </location>
</feature>
<dbReference type="OrthoDB" id="9814461at2"/>
<keyword evidence="4 6" id="KW-1133">Transmembrane helix</keyword>
<dbReference type="CDD" id="cd06581">
    <property type="entry name" value="TM_PBP1_LivM_like"/>
    <property type="match status" value="1"/>
</dbReference>
<gene>
    <name evidence="7" type="ORF">FXF65_21805</name>
</gene>
<dbReference type="AlphaFoldDB" id="A0A5D0U5N2"/>
<dbReference type="GO" id="GO:0015658">
    <property type="term" value="F:branched-chain amino acid transmembrane transporter activity"/>
    <property type="evidence" value="ECO:0007669"/>
    <property type="project" value="InterPro"/>
</dbReference>
<evidence type="ECO:0000313" key="8">
    <source>
        <dbReference type="Proteomes" id="UP000322634"/>
    </source>
</evidence>
<feature type="transmembrane region" description="Helical" evidence="6">
    <location>
        <begin position="256"/>
        <end position="274"/>
    </location>
</feature>
<dbReference type="Pfam" id="PF02653">
    <property type="entry name" value="BPD_transp_2"/>
    <property type="match status" value="1"/>
</dbReference>
<protein>
    <submittedName>
        <fullName evidence="7">Branched-chain amino acid ABC transporter permease</fullName>
    </submittedName>
</protein>
<dbReference type="InterPro" id="IPR043428">
    <property type="entry name" value="LivM-like"/>
</dbReference>
<reference evidence="7 8" key="1">
    <citation type="submission" date="2019-08" db="EMBL/GenBank/DDBJ databases">
        <title>Actinomadura sp. nov. CYP1-5 isolated from mountain soil.</title>
        <authorList>
            <person name="Songsumanus A."/>
            <person name="Kuncharoen N."/>
            <person name="Kudo T."/>
            <person name="Yuki M."/>
            <person name="Igarashi Y."/>
            <person name="Tanasupawat S."/>
        </authorList>
    </citation>
    <scope>NUCLEOTIDE SEQUENCE [LARGE SCALE GENOMIC DNA]</scope>
    <source>
        <strain evidence="7 8">GKU157</strain>
    </source>
</reference>
<dbReference type="InterPro" id="IPR001851">
    <property type="entry name" value="ABC_transp_permease"/>
</dbReference>
<feature type="transmembrane region" description="Helical" evidence="6">
    <location>
        <begin position="281"/>
        <end position="297"/>
    </location>
</feature>
<evidence type="ECO:0000256" key="5">
    <source>
        <dbReference type="ARBA" id="ARBA00023136"/>
    </source>
</evidence>
<feature type="transmembrane region" description="Helical" evidence="6">
    <location>
        <begin position="179"/>
        <end position="198"/>
    </location>
</feature>
<feature type="transmembrane region" description="Helical" evidence="6">
    <location>
        <begin position="317"/>
        <end position="334"/>
    </location>
</feature>
<dbReference type="PANTHER" id="PTHR30482:SF5">
    <property type="entry name" value="ABC TRANSPORTER PERMEASE PROTEIN"/>
    <property type="match status" value="1"/>
</dbReference>
<keyword evidence="8" id="KW-1185">Reference proteome</keyword>
<evidence type="ECO:0000256" key="3">
    <source>
        <dbReference type="ARBA" id="ARBA00022692"/>
    </source>
</evidence>
<evidence type="ECO:0000256" key="6">
    <source>
        <dbReference type="SAM" id="Phobius"/>
    </source>
</evidence>
<dbReference type="GO" id="GO:0005886">
    <property type="term" value="C:plasma membrane"/>
    <property type="evidence" value="ECO:0007669"/>
    <property type="project" value="UniProtKB-SubCell"/>
</dbReference>
<name>A0A5D0U5N2_9ACTN</name>
<feature type="transmembrane region" description="Helical" evidence="6">
    <location>
        <begin position="117"/>
        <end position="135"/>
    </location>
</feature>
<feature type="transmembrane region" description="Helical" evidence="6">
    <location>
        <begin position="27"/>
        <end position="46"/>
    </location>
</feature>
<dbReference type="EMBL" id="VSFF01000008">
    <property type="protein sequence ID" value="TYC13387.1"/>
    <property type="molecule type" value="Genomic_DNA"/>
</dbReference>
<evidence type="ECO:0000313" key="7">
    <source>
        <dbReference type="EMBL" id="TYC13387.1"/>
    </source>
</evidence>
<comment type="caution">
    <text evidence="7">The sequence shown here is derived from an EMBL/GenBank/DDBJ whole genome shotgun (WGS) entry which is preliminary data.</text>
</comment>
<proteinExistence type="predicted"/>
<feature type="transmembrane region" description="Helical" evidence="6">
    <location>
        <begin position="53"/>
        <end position="71"/>
    </location>
</feature>
<organism evidence="7 8">
    <name type="scientific">Actinomadura syzygii</name>
    <dbReference type="NCBI Taxonomy" id="1427538"/>
    <lineage>
        <taxon>Bacteria</taxon>
        <taxon>Bacillati</taxon>
        <taxon>Actinomycetota</taxon>
        <taxon>Actinomycetes</taxon>
        <taxon>Streptosporangiales</taxon>
        <taxon>Thermomonosporaceae</taxon>
        <taxon>Actinomadura</taxon>
    </lineage>
</organism>
<keyword evidence="3 6" id="KW-0812">Transmembrane</keyword>
<evidence type="ECO:0000256" key="1">
    <source>
        <dbReference type="ARBA" id="ARBA00004651"/>
    </source>
</evidence>
<comment type="subcellular location">
    <subcellularLocation>
        <location evidence="1">Cell membrane</location>
        <topology evidence="1">Multi-pass membrane protein</topology>
    </subcellularLocation>
</comment>
<dbReference type="Proteomes" id="UP000322634">
    <property type="component" value="Unassembled WGS sequence"/>
</dbReference>
<evidence type="ECO:0000256" key="4">
    <source>
        <dbReference type="ARBA" id="ARBA00022989"/>
    </source>
</evidence>
<evidence type="ECO:0000256" key="2">
    <source>
        <dbReference type="ARBA" id="ARBA00022475"/>
    </source>
</evidence>
<keyword evidence="2" id="KW-1003">Cell membrane</keyword>
<sequence length="375" mass="38540">MRTVGTVAALGVLVAMPFYLDAFWLQVGAFMMAAIIGAIGLTVLVGTAGQLSLAHAFFLAAGAYGYAFLAGEPGAGSAGTTLAGAGLPTPLAALLAVALAGGAGLAFSPVAGRLNGLYLGVASLGLVFLGQHVLFNARPVTGGFNGRSVPELSVFGFRLTGDEPELVLLGVPFGARERLWYVALACAVAGYVVAGRIVRGRPGRAMRLMRQNPIAAASMGVPLRRYRAGAFVLSAMYAGLAGILIALTARRIVPDYFGLVLSIEYLAMVVIGGLGSVRGAAVGAAFVTGLPLVLSHYGDDIGFLARPGEDGVDAATAVRMLYGAAIVAFVIGSAQQARKAQKARKGTPNAITITMDRARRALPGGARRRLQRQGR</sequence>